<dbReference type="EMBL" id="PESN01000002">
    <property type="protein sequence ID" value="PIN27580.1"/>
    <property type="molecule type" value="Genomic_DNA"/>
</dbReference>
<gene>
    <name evidence="1" type="ORF">CUC04_09450</name>
</gene>
<dbReference type="Proteomes" id="UP000230500">
    <property type="component" value="Unassembled WGS sequence"/>
</dbReference>
<comment type="caution">
    <text evidence="1">The sequence shown here is derived from an EMBL/GenBank/DDBJ whole genome shotgun (WGS) entry which is preliminary data.</text>
</comment>
<proteinExistence type="predicted"/>
<evidence type="ECO:0000313" key="1">
    <source>
        <dbReference type="EMBL" id="PIN27580.1"/>
    </source>
</evidence>
<evidence type="ECO:0000313" key="2">
    <source>
        <dbReference type="Proteomes" id="UP000230500"/>
    </source>
</evidence>
<sequence length="180" mass="20872">MKKIMFNDKYCLTQAVLTGDKTMTRRLLKDNVPLGNWEETAKHLPYKVGEVVAIAQRYAEIPWNCFPNAPFSLDAFIEHAGYKNKMFVKADLMPHHIKITDVKVERLQDISDEDILREGVWQFYDNKKVFHICKNTRETTSTICFLSAREAFEYLIDKVSGKGTWDSNPLVVAYSFKLLD</sequence>
<organism evidence="1 2">
    <name type="scientific">Prevotella intermedia</name>
    <dbReference type="NCBI Taxonomy" id="28131"/>
    <lineage>
        <taxon>Bacteria</taxon>
        <taxon>Pseudomonadati</taxon>
        <taxon>Bacteroidota</taxon>
        <taxon>Bacteroidia</taxon>
        <taxon>Bacteroidales</taxon>
        <taxon>Prevotellaceae</taxon>
        <taxon>Prevotella</taxon>
    </lineage>
</organism>
<protein>
    <submittedName>
        <fullName evidence="1">Uncharacterized protein</fullName>
    </submittedName>
</protein>
<reference evidence="1 2" key="1">
    <citation type="submission" date="2017-11" db="EMBL/GenBank/DDBJ databases">
        <title>Genome sequencing of Prevotella intermedia KCOM 2069.</title>
        <authorList>
            <person name="Kook J.-K."/>
            <person name="Park S.-N."/>
            <person name="Lim Y.K."/>
        </authorList>
    </citation>
    <scope>NUCLEOTIDE SEQUENCE [LARGE SCALE GENOMIC DNA]</scope>
    <source>
        <strain evidence="1 2">KCOM 2069</strain>
    </source>
</reference>
<dbReference type="RefSeq" id="WP_099977440.1">
    <property type="nucleotide sequence ID" value="NZ_PESN01000002.1"/>
</dbReference>
<dbReference type="AlphaFoldDB" id="A0A2G9ID95"/>
<accession>A0A2G9ID95</accession>
<name>A0A2G9ID95_PREIN</name>